<reference evidence="2 3" key="1">
    <citation type="journal article" date="2021" name="Nat. Plants">
        <title>The Taxus genome provides insights into paclitaxel biosynthesis.</title>
        <authorList>
            <person name="Xiong X."/>
            <person name="Gou J."/>
            <person name="Liao Q."/>
            <person name="Li Y."/>
            <person name="Zhou Q."/>
            <person name="Bi G."/>
            <person name="Li C."/>
            <person name="Du R."/>
            <person name="Wang X."/>
            <person name="Sun T."/>
            <person name="Guo L."/>
            <person name="Liang H."/>
            <person name="Lu P."/>
            <person name="Wu Y."/>
            <person name="Zhang Z."/>
            <person name="Ro D.K."/>
            <person name="Shang Y."/>
            <person name="Huang S."/>
            <person name="Yan J."/>
        </authorList>
    </citation>
    <scope>NUCLEOTIDE SEQUENCE [LARGE SCALE GENOMIC DNA]</scope>
    <source>
        <strain evidence="2">Ta-2019</strain>
    </source>
</reference>
<evidence type="ECO:0000256" key="1">
    <source>
        <dbReference type="SAM" id="MobiDB-lite"/>
    </source>
</evidence>
<evidence type="ECO:0000313" key="3">
    <source>
        <dbReference type="Proteomes" id="UP000824469"/>
    </source>
</evidence>
<dbReference type="EMBL" id="JAHRHJ020000001">
    <property type="protein sequence ID" value="KAH9330466.1"/>
    <property type="molecule type" value="Genomic_DNA"/>
</dbReference>
<dbReference type="AlphaFoldDB" id="A0AA38GW71"/>
<gene>
    <name evidence="2" type="ORF">KI387_002574</name>
</gene>
<feature type="non-terminal residue" evidence="2">
    <location>
        <position position="167"/>
    </location>
</feature>
<dbReference type="Proteomes" id="UP000824469">
    <property type="component" value="Unassembled WGS sequence"/>
</dbReference>
<sequence>IEGIKVADFCQGFGRKDGKDERKSGTMESTPTKEDKSDLRLERNQPIDMSVKENVLESESDSKDLVLEKQQIEERVTSKPRGWLSWLSLGMLGAGGTTDSSQFAGVISDDIIKDIYEATMYHPVMSSDIGIVSKGHGYLLSISIDAQQQKILVEQQILATVVDQETK</sequence>
<feature type="non-terminal residue" evidence="2">
    <location>
        <position position="1"/>
    </location>
</feature>
<comment type="caution">
    <text evidence="2">The sequence shown here is derived from an EMBL/GenBank/DDBJ whole genome shotgun (WGS) entry which is preliminary data.</text>
</comment>
<protein>
    <submittedName>
        <fullName evidence="2">Uncharacterized protein</fullName>
    </submittedName>
</protein>
<feature type="compositionally biased region" description="Basic and acidic residues" evidence="1">
    <location>
        <begin position="14"/>
        <end position="63"/>
    </location>
</feature>
<keyword evidence="3" id="KW-1185">Reference proteome</keyword>
<accession>A0AA38GW71</accession>
<proteinExistence type="predicted"/>
<feature type="region of interest" description="Disordered" evidence="1">
    <location>
        <begin position="12"/>
        <end position="63"/>
    </location>
</feature>
<organism evidence="2 3">
    <name type="scientific">Taxus chinensis</name>
    <name type="common">Chinese yew</name>
    <name type="synonym">Taxus wallichiana var. chinensis</name>
    <dbReference type="NCBI Taxonomy" id="29808"/>
    <lineage>
        <taxon>Eukaryota</taxon>
        <taxon>Viridiplantae</taxon>
        <taxon>Streptophyta</taxon>
        <taxon>Embryophyta</taxon>
        <taxon>Tracheophyta</taxon>
        <taxon>Spermatophyta</taxon>
        <taxon>Pinopsida</taxon>
        <taxon>Pinidae</taxon>
        <taxon>Conifers II</taxon>
        <taxon>Cupressales</taxon>
        <taxon>Taxaceae</taxon>
        <taxon>Taxus</taxon>
    </lineage>
</organism>
<name>A0AA38GW71_TAXCH</name>
<evidence type="ECO:0000313" key="2">
    <source>
        <dbReference type="EMBL" id="KAH9330466.1"/>
    </source>
</evidence>